<evidence type="ECO:0000313" key="4">
    <source>
        <dbReference type="EMBL" id="MBD2704882.1"/>
    </source>
</evidence>
<dbReference type="AlphaFoldDB" id="A0A927AUY1"/>
<dbReference type="PROSITE" id="PS51688">
    <property type="entry name" value="ICA"/>
    <property type="match status" value="1"/>
</dbReference>
<dbReference type="Proteomes" id="UP000598820">
    <property type="component" value="Unassembled WGS sequence"/>
</dbReference>
<dbReference type="RefSeq" id="WP_190891817.1">
    <property type="nucleotide sequence ID" value="NZ_JACWZY010000039.1"/>
</dbReference>
<keyword evidence="5" id="KW-1185">Reference proteome</keyword>
<comment type="caution">
    <text evidence="4">The sequence shown here is derived from an EMBL/GenBank/DDBJ whole genome shotgun (WGS) entry which is preliminary data.</text>
</comment>
<gene>
    <name evidence="4" type="ORF">IC229_29895</name>
</gene>
<protein>
    <submittedName>
        <fullName evidence="4">Tail fiber domain-containing protein</fullName>
    </submittedName>
</protein>
<proteinExistence type="predicted"/>
<evidence type="ECO:0000313" key="5">
    <source>
        <dbReference type="Proteomes" id="UP000598820"/>
    </source>
</evidence>
<sequence>MKPLFSLLFWLLLASVGSAQNLYLNQTGDVGIGTRNPLSPLHVKTPGENAMRVEGVNPYVLFRDVNDPTPTDISRSYGYIRTWTSNPFNPAGHYGLEIGVPPTGNNQFPKHLIFATNYATRMTILNNGNVGIGTSSPAYKLDVAGDVRITGNNRVEGFTNIVGTTLFEGSAFDGIVGIRGSAVNALVNIINTADESTGAAISVRSQDNYGTIRATNTRPSFYAGPAILAKTIYGRYSGHFQGGRILVEGGSDASRSGGIEFANLESFRVPNPQAYVGMRDDNELGIYGFPLGDWLLRLNVNSGSICSRSAIALCSDQRLKRDFQPLTGSLTKLTGIQGQHYFWKEAKMPGLQTGFVAQEVQPIFPELVRTDDNGFLSVDYTGFVPHLVEAVKTLKAKDDELVETLRRENEVLQAQLDAVLKRITALETQLSANQLAEAGKK</sequence>
<reference evidence="4" key="1">
    <citation type="submission" date="2020-09" db="EMBL/GenBank/DDBJ databases">
        <authorList>
            <person name="Kim M.K."/>
        </authorList>
    </citation>
    <scope>NUCLEOTIDE SEQUENCE</scope>
    <source>
        <strain evidence="4">BT702</strain>
    </source>
</reference>
<keyword evidence="1" id="KW-0175">Coiled coil</keyword>
<keyword evidence="2" id="KW-0732">Signal</keyword>
<feature type="signal peptide" evidence="2">
    <location>
        <begin position="1"/>
        <end position="19"/>
    </location>
</feature>
<organism evidence="4 5">
    <name type="scientific">Spirosoma profusum</name>
    <dbReference type="NCBI Taxonomy" id="2771354"/>
    <lineage>
        <taxon>Bacteria</taxon>
        <taxon>Pseudomonadati</taxon>
        <taxon>Bacteroidota</taxon>
        <taxon>Cytophagia</taxon>
        <taxon>Cytophagales</taxon>
        <taxon>Cytophagaceae</taxon>
        <taxon>Spirosoma</taxon>
    </lineage>
</organism>
<dbReference type="InterPro" id="IPR030392">
    <property type="entry name" value="S74_ICA"/>
</dbReference>
<accession>A0A927AUY1</accession>
<dbReference type="Pfam" id="PF13884">
    <property type="entry name" value="Peptidase_S74"/>
    <property type="match status" value="1"/>
</dbReference>
<evidence type="ECO:0000259" key="3">
    <source>
        <dbReference type="PROSITE" id="PS51688"/>
    </source>
</evidence>
<feature type="chain" id="PRO_5037250192" evidence="2">
    <location>
        <begin position="20"/>
        <end position="441"/>
    </location>
</feature>
<dbReference type="EMBL" id="JACWZY010000039">
    <property type="protein sequence ID" value="MBD2704882.1"/>
    <property type="molecule type" value="Genomic_DNA"/>
</dbReference>
<name>A0A927AUY1_9BACT</name>
<evidence type="ECO:0000256" key="1">
    <source>
        <dbReference type="SAM" id="Coils"/>
    </source>
</evidence>
<feature type="coiled-coil region" evidence="1">
    <location>
        <begin position="395"/>
        <end position="429"/>
    </location>
</feature>
<evidence type="ECO:0000256" key="2">
    <source>
        <dbReference type="SAM" id="SignalP"/>
    </source>
</evidence>
<feature type="domain" description="Peptidase S74" evidence="3">
    <location>
        <begin position="315"/>
        <end position="405"/>
    </location>
</feature>